<dbReference type="Gene3D" id="3.30.70.360">
    <property type="match status" value="1"/>
</dbReference>
<reference evidence="5 6" key="1">
    <citation type="submission" date="2018-02" db="EMBL/GenBank/DDBJ databases">
        <authorList>
            <person name="Cohen D.B."/>
            <person name="Kent A.D."/>
        </authorList>
    </citation>
    <scope>NUCLEOTIDE SEQUENCE [LARGE SCALE GENOMIC DNA]</scope>
    <source>
        <strain evidence="5">1</strain>
    </source>
</reference>
<evidence type="ECO:0000259" key="4">
    <source>
        <dbReference type="Pfam" id="PF07687"/>
    </source>
</evidence>
<dbReference type="PANTHER" id="PTHR43808:SF31">
    <property type="entry name" value="N-ACETYL-L-CITRULLINE DEACETYLASE"/>
    <property type="match status" value="1"/>
</dbReference>
<name>A0A2N9JJG4_9ACTN</name>
<dbReference type="PANTHER" id="PTHR43808">
    <property type="entry name" value="ACETYLORNITHINE DEACETYLASE"/>
    <property type="match status" value="1"/>
</dbReference>
<dbReference type="EC" id="3.5.1.18" evidence="3"/>
<dbReference type="GO" id="GO:0009014">
    <property type="term" value="F:succinyl-diaminopimelate desuccinylase activity"/>
    <property type="evidence" value="ECO:0007669"/>
    <property type="project" value="UniProtKB-UniRule"/>
</dbReference>
<dbReference type="Pfam" id="PF01546">
    <property type="entry name" value="Peptidase_M20"/>
    <property type="match status" value="1"/>
</dbReference>
<dbReference type="Proteomes" id="UP000238164">
    <property type="component" value="Chromosome 1"/>
</dbReference>
<dbReference type="InterPro" id="IPR002933">
    <property type="entry name" value="Peptidase_M20"/>
</dbReference>
<dbReference type="InterPro" id="IPR050072">
    <property type="entry name" value="Peptidase_M20A"/>
</dbReference>
<keyword evidence="6" id="KW-1185">Reference proteome</keyword>
<evidence type="ECO:0000313" key="6">
    <source>
        <dbReference type="Proteomes" id="UP000238164"/>
    </source>
</evidence>
<dbReference type="SUPFAM" id="SSF53187">
    <property type="entry name" value="Zn-dependent exopeptidases"/>
    <property type="match status" value="1"/>
</dbReference>
<gene>
    <name evidence="5" type="primary">dapE</name>
    <name evidence="5" type="ORF">MPLG2_2539</name>
</gene>
<dbReference type="GO" id="GO:0006526">
    <property type="term" value="P:L-arginine biosynthetic process"/>
    <property type="evidence" value="ECO:0007669"/>
    <property type="project" value="TreeGrafter"/>
</dbReference>
<dbReference type="GO" id="GO:0046872">
    <property type="term" value="F:metal ion binding"/>
    <property type="evidence" value="ECO:0007669"/>
    <property type="project" value="UniProtKB-KW"/>
</dbReference>
<feature type="domain" description="Peptidase M20 dimerisation" evidence="4">
    <location>
        <begin position="166"/>
        <end position="266"/>
    </location>
</feature>
<keyword evidence="2 5" id="KW-0378">Hydrolase</keyword>
<proteinExistence type="predicted"/>
<organism evidence="5 6">
    <name type="scientific">Micropruina glycogenica</name>
    <dbReference type="NCBI Taxonomy" id="75385"/>
    <lineage>
        <taxon>Bacteria</taxon>
        <taxon>Bacillati</taxon>
        <taxon>Actinomycetota</taxon>
        <taxon>Actinomycetes</taxon>
        <taxon>Propionibacteriales</taxon>
        <taxon>Nocardioidaceae</taxon>
        <taxon>Micropruina</taxon>
    </lineage>
</organism>
<dbReference type="Pfam" id="PF07687">
    <property type="entry name" value="M20_dimer"/>
    <property type="match status" value="1"/>
</dbReference>
<dbReference type="InterPro" id="IPR011650">
    <property type="entry name" value="Peptidase_M20_dimer"/>
</dbReference>
<dbReference type="InterPro" id="IPR036264">
    <property type="entry name" value="Bact_exopeptidase_dim_dom"/>
</dbReference>
<keyword evidence="1" id="KW-0479">Metal-binding</keyword>
<dbReference type="SUPFAM" id="SSF55031">
    <property type="entry name" value="Bacterial exopeptidase dimerisation domain"/>
    <property type="match status" value="1"/>
</dbReference>
<dbReference type="EMBL" id="LT985188">
    <property type="protein sequence ID" value="SPD87569.1"/>
    <property type="molecule type" value="Genomic_DNA"/>
</dbReference>
<dbReference type="GO" id="GO:0009089">
    <property type="term" value="P:lysine biosynthetic process via diaminopimelate"/>
    <property type="evidence" value="ECO:0007669"/>
    <property type="project" value="UniProtKB-UniRule"/>
</dbReference>
<dbReference type="InterPro" id="IPR010174">
    <property type="entry name" value="Succinyl-DAP_deSuclase_DapE"/>
</dbReference>
<accession>A0A2N9JJG4</accession>
<evidence type="ECO:0000313" key="5">
    <source>
        <dbReference type="EMBL" id="SPD87569.1"/>
    </source>
</evidence>
<evidence type="ECO:0000256" key="3">
    <source>
        <dbReference type="NCBIfam" id="TIGR01900"/>
    </source>
</evidence>
<protein>
    <recommendedName>
        <fullName evidence="3">Succinyl-diaminopimelate desuccinylase</fullName>
        <ecNumber evidence="3">3.5.1.18</ecNumber>
    </recommendedName>
</protein>
<dbReference type="OrthoDB" id="9809784at2"/>
<dbReference type="RefSeq" id="WP_105186271.1">
    <property type="nucleotide sequence ID" value="NZ_BAAAGO010000031.1"/>
</dbReference>
<dbReference type="Gene3D" id="3.40.630.10">
    <property type="entry name" value="Zn peptidases"/>
    <property type="match status" value="1"/>
</dbReference>
<dbReference type="GO" id="GO:0008777">
    <property type="term" value="F:acetylornithine deacetylase activity"/>
    <property type="evidence" value="ECO:0007669"/>
    <property type="project" value="TreeGrafter"/>
</dbReference>
<dbReference type="KEGG" id="mgg:MPLG2_2539"/>
<dbReference type="AlphaFoldDB" id="A0A2N9JJG4"/>
<sequence>MSLDPHGDLVVLLRALVDVESVSGNETALADQVESALQGHEHLEVLRDGDTVIARTHLGRPERVVIAGHLDTVPVAGNLPTSLAGDRVYGRGTCDMKGGVAVMLAVAVAATTPPRDLTWIFYDHEEVEASANSLTRIASERPDLLVGDFAVLMEPTSAKVEGGCQGTLRFTVTTKGKAAHSARAWMGHNAIHDLAEVLAVLRDHEPEQPVVDGLRYHEGLNAVAVTGGIAGNVIPDTATVSVNYRFAPHRSLADAEHYCRSLLPDHDLTFTDGAAGARPGLDVPAAATFVDAVGGEPSAKFGWTDVARFSALGVPAVNFGPGDPSKAHADDEFCPIDELYTCRDALLRWLDRPA</sequence>
<dbReference type="NCBIfam" id="TIGR01900">
    <property type="entry name" value="dapE-gram_pos"/>
    <property type="match status" value="1"/>
</dbReference>
<evidence type="ECO:0000256" key="1">
    <source>
        <dbReference type="ARBA" id="ARBA00022723"/>
    </source>
</evidence>
<evidence type="ECO:0000256" key="2">
    <source>
        <dbReference type="ARBA" id="ARBA00022801"/>
    </source>
</evidence>